<evidence type="ECO:0000313" key="1">
    <source>
        <dbReference type="EMBL" id="GAC79378.1"/>
    </source>
</evidence>
<gene>
    <name evidence="1" type="ORF">GM1_008_01400</name>
</gene>
<keyword evidence="2" id="KW-1185">Reference proteome</keyword>
<dbReference type="Proteomes" id="UP000035009">
    <property type="component" value="Unassembled WGS sequence"/>
</dbReference>
<organism evidence="1 2">
    <name type="scientific">Gordonia malaquae NBRC 108250</name>
    <dbReference type="NCBI Taxonomy" id="1223542"/>
    <lineage>
        <taxon>Bacteria</taxon>
        <taxon>Bacillati</taxon>
        <taxon>Actinomycetota</taxon>
        <taxon>Actinomycetes</taxon>
        <taxon>Mycobacteriales</taxon>
        <taxon>Gordoniaceae</taxon>
        <taxon>Gordonia</taxon>
    </lineage>
</organism>
<comment type="caution">
    <text evidence="1">The sequence shown here is derived from an EMBL/GenBank/DDBJ whole genome shotgun (WGS) entry which is preliminary data.</text>
</comment>
<dbReference type="AlphaFoldDB" id="M3VAZ6"/>
<evidence type="ECO:0000313" key="2">
    <source>
        <dbReference type="Proteomes" id="UP000035009"/>
    </source>
</evidence>
<proteinExistence type="predicted"/>
<sequence length="125" mass="13850">MLARAEQTGFSSWPNLTGMTAIAVTIDSARFASVLFRPVASAVVDVDGVEHIVPWRETATFEVDPGAHRVAVLCRWFGRWETRRASSVIDVAAGTTKLLWMRVGNLSGERFTIHENPRGAYVYGR</sequence>
<dbReference type="EMBL" id="BAOP01000008">
    <property type="protein sequence ID" value="GAC79378.1"/>
    <property type="molecule type" value="Genomic_DNA"/>
</dbReference>
<reference evidence="1 2" key="1">
    <citation type="submission" date="2013-02" db="EMBL/GenBank/DDBJ databases">
        <title>Whole genome shotgun sequence of Gordonia malaquae NBRC 108250.</title>
        <authorList>
            <person name="Yoshida I."/>
            <person name="Hosoyama A."/>
            <person name="Tsuchikane K."/>
            <person name="Ando Y."/>
            <person name="Baba S."/>
            <person name="Ohji S."/>
            <person name="Hamada M."/>
            <person name="Tamura T."/>
            <person name="Yamazoe A."/>
            <person name="Yamazaki S."/>
            <person name="Fujita N."/>
        </authorList>
    </citation>
    <scope>NUCLEOTIDE SEQUENCE [LARGE SCALE GENOMIC DNA]</scope>
    <source>
        <strain evidence="1 2">NBRC 108250</strain>
    </source>
</reference>
<accession>M3VAZ6</accession>
<protein>
    <submittedName>
        <fullName evidence="1">Uncharacterized protein</fullName>
    </submittedName>
</protein>
<name>M3VAZ6_GORML</name>